<dbReference type="InterPro" id="IPR026869">
    <property type="entry name" value="EgtC-like"/>
</dbReference>
<dbReference type="PANTHER" id="PTHR43187">
    <property type="entry name" value="GLUTAMINE AMIDOTRANSFERASE DUG3-RELATED"/>
    <property type="match status" value="1"/>
</dbReference>
<dbReference type="InterPro" id="IPR017808">
    <property type="entry name" value="EgtC"/>
</dbReference>
<dbReference type="InterPro" id="IPR017932">
    <property type="entry name" value="GATase_2_dom"/>
</dbReference>
<name>A0A2T1GLX5_9CYAN</name>
<dbReference type="PANTHER" id="PTHR43187:SF1">
    <property type="entry name" value="GLUTAMINE AMIDOTRANSFERASE DUG3-RELATED"/>
    <property type="match status" value="1"/>
</dbReference>
<comment type="caution">
    <text evidence="3">The sequence shown here is derived from an EMBL/GenBank/DDBJ whole genome shotgun (WGS) entry which is preliminary data.</text>
</comment>
<proteinExistence type="predicted"/>
<evidence type="ECO:0000256" key="1">
    <source>
        <dbReference type="ARBA" id="ARBA00022962"/>
    </source>
</evidence>
<organism evidence="3 4">
    <name type="scientific">Chamaesiphon polymorphus CCALA 037</name>
    <dbReference type="NCBI Taxonomy" id="2107692"/>
    <lineage>
        <taxon>Bacteria</taxon>
        <taxon>Bacillati</taxon>
        <taxon>Cyanobacteriota</taxon>
        <taxon>Cyanophyceae</taxon>
        <taxon>Gomontiellales</taxon>
        <taxon>Chamaesiphonaceae</taxon>
        <taxon>Chamaesiphon</taxon>
    </lineage>
</organism>
<evidence type="ECO:0000313" key="3">
    <source>
        <dbReference type="EMBL" id="PSB58874.1"/>
    </source>
</evidence>
<reference evidence="3 4" key="1">
    <citation type="submission" date="2018-03" db="EMBL/GenBank/DDBJ databases">
        <title>The ancient ancestry and fast evolution of plastids.</title>
        <authorList>
            <person name="Moore K.R."/>
            <person name="Magnabosco C."/>
            <person name="Momper L."/>
            <person name="Gold D.A."/>
            <person name="Bosak T."/>
            <person name="Fournier G.P."/>
        </authorList>
    </citation>
    <scope>NUCLEOTIDE SEQUENCE [LARGE SCALE GENOMIC DNA]</scope>
    <source>
        <strain evidence="3 4">CCALA 037</strain>
    </source>
</reference>
<dbReference type="AlphaFoldDB" id="A0A2T1GLX5"/>
<dbReference type="NCBIfam" id="TIGR03442">
    <property type="entry name" value="ergothioneine biosynthesis protein EgtC"/>
    <property type="match status" value="1"/>
</dbReference>
<dbReference type="Proteomes" id="UP000238937">
    <property type="component" value="Unassembled WGS sequence"/>
</dbReference>
<dbReference type="CDD" id="cd01908">
    <property type="entry name" value="YafJ"/>
    <property type="match status" value="1"/>
</dbReference>
<keyword evidence="4" id="KW-1185">Reference proteome</keyword>
<dbReference type="Pfam" id="PF13230">
    <property type="entry name" value="GATase_4"/>
    <property type="match status" value="1"/>
</dbReference>
<dbReference type="EMBL" id="PVWO01000021">
    <property type="protein sequence ID" value="PSB58874.1"/>
    <property type="molecule type" value="Genomic_DNA"/>
</dbReference>
<sequence length="262" mass="29715">MCRLLAYQGTPQSLDRLITKPEHSLIVQSYQPREMTAGVINADGFGIGWYDFDRDPDPFIYKQTQPIWTDINLPQLSRYVKTGCMLSYVRSATPGQAVSLSNCQPFQDGKLLFIHNGFIDNFRGGLYKQIRDKLYQHIYQAIDGTTDSEHIFALFSNELHTHPELPLEIALQRTLQILSDLVESARTTISANIVISDGDRLIASRFAHRATVPSLYWIRDSLEYPDAVILASEPIFAGNWQTCPMQSIITVSKNLEIEIHPI</sequence>
<evidence type="ECO:0000259" key="2">
    <source>
        <dbReference type="PROSITE" id="PS51278"/>
    </source>
</evidence>
<protein>
    <submittedName>
        <fullName evidence="3">Ergothioneine biosynthesis protein EgtC</fullName>
    </submittedName>
</protein>
<feature type="domain" description="Glutamine amidotransferase type-2" evidence="2">
    <location>
        <begin position="2"/>
        <end position="262"/>
    </location>
</feature>
<gene>
    <name evidence="3" type="primary">egtC</name>
    <name evidence="3" type="ORF">C7B77_03155</name>
</gene>
<dbReference type="PROSITE" id="PS51278">
    <property type="entry name" value="GATASE_TYPE_2"/>
    <property type="match status" value="1"/>
</dbReference>
<dbReference type="Gene3D" id="3.60.20.10">
    <property type="entry name" value="Glutamine Phosphoribosylpyrophosphate, subunit 1, domain 1"/>
    <property type="match status" value="1"/>
</dbReference>
<dbReference type="GO" id="GO:0052699">
    <property type="term" value="P:ergothioneine biosynthetic process"/>
    <property type="evidence" value="ECO:0007669"/>
    <property type="project" value="InterPro"/>
</dbReference>
<dbReference type="OrthoDB" id="9804310at2"/>
<evidence type="ECO:0000313" key="4">
    <source>
        <dbReference type="Proteomes" id="UP000238937"/>
    </source>
</evidence>
<accession>A0A2T1GLX5</accession>
<dbReference type="RefSeq" id="WP_106300239.1">
    <property type="nucleotide sequence ID" value="NZ_PVWO01000021.1"/>
</dbReference>
<dbReference type="SUPFAM" id="SSF56235">
    <property type="entry name" value="N-terminal nucleophile aminohydrolases (Ntn hydrolases)"/>
    <property type="match status" value="1"/>
</dbReference>
<keyword evidence="1" id="KW-0315">Glutamine amidotransferase</keyword>
<dbReference type="InterPro" id="IPR052373">
    <property type="entry name" value="Gamma-glu_amide_hydrolase"/>
</dbReference>
<dbReference type="InterPro" id="IPR029055">
    <property type="entry name" value="Ntn_hydrolases_N"/>
</dbReference>